<dbReference type="InterPro" id="IPR015424">
    <property type="entry name" value="PyrdxlP-dep_Trfase"/>
</dbReference>
<evidence type="ECO:0000256" key="4">
    <source>
        <dbReference type="ARBA" id="ARBA00022576"/>
    </source>
</evidence>
<evidence type="ECO:0000256" key="2">
    <source>
        <dbReference type="ARBA" id="ARBA00005099"/>
    </source>
</evidence>
<keyword evidence="4 11" id="KW-0032">Aminotransferase</keyword>
<evidence type="ECO:0000313" key="14">
    <source>
        <dbReference type="EMBL" id="OJG35851.1"/>
    </source>
</evidence>
<evidence type="ECO:0000256" key="7">
    <source>
        <dbReference type="ARBA" id="ARBA00022898"/>
    </source>
</evidence>
<evidence type="ECO:0000256" key="8">
    <source>
        <dbReference type="ARBA" id="ARBA00023299"/>
    </source>
</evidence>
<organism evidence="14 15">
    <name type="scientific">Enterococcus devriesei</name>
    <dbReference type="NCBI Taxonomy" id="319970"/>
    <lineage>
        <taxon>Bacteria</taxon>
        <taxon>Bacillati</taxon>
        <taxon>Bacillota</taxon>
        <taxon>Bacilli</taxon>
        <taxon>Lactobacillales</taxon>
        <taxon>Enterococcaceae</taxon>
        <taxon>Enterococcus</taxon>
    </lineage>
</organism>
<dbReference type="NCBIfam" id="NF003764">
    <property type="entry name" value="PRK05355.1"/>
    <property type="match status" value="1"/>
</dbReference>
<evidence type="ECO:0000256" key="5">
    <source>
        <dbReference type="ARBA" id="ARBA00022605"/>
    </source>
</evidence>
<feature type="binding site" evidence="11">
    <location>
        <position position="182"/>
    </location>
    <ligand>
        <name>pyridoxal 5'-phosphate</name>
        <dbReference type="ChEBI" id="CHEBI:597326"/>
    </ligand>
</feature>
<evidence type="ECO:0000313" key="15">
    <source>
        <dbReference type="Proteomes" id="UP000183700"/>
    </source>
</evidence>
<comment type="similarity">
    <text evidence="3 11">Belongs to the class-V pyridoxal-phosphate-dependent aminotransferase family. SerC subfamily.</text>
</comment>
<dbReference type="Gene3D" id="3.40.640.10">
    <property type="entry name" value="Type I PLP-dependent aspartate aminotransferase-like (Major domain)"/>
    <property type="match status" value="1"/>
</dbReference>
<feature type="modified residue" description="N6-(pyridoxal phosphate)lysine" evidence="11">
    <location>
        <position position="206"/>
    </location>
</feature>
<dbReference type="Pfam" id="PF00266">
    <property type="entry name" value="Aminotran_5"/>
    <property type="match status" value="1"/>
</dbReference>
<dbReference type="PROSITE" id="PS00595">
    <property type="entry name" value="AA_TRANSFER_CLASS_5"/>
    <property type="match status" value="1"/>
</dbReference>
<comment type="catalytic activity">
    <reaction evidence="9 11">
        <text>4-(phosphooxy)-L-threonine + 2-oxoglutarate = (R)-3-hydroxy-2-oxo-4-phosphooxybutanoate + L-glutamate</text>
        <dbReference type="Rhea" id="RHEA:16573"/>
        <dbReference type="ChEBI" id="CHEBI:16810"/>
        <dbReference type="ChEBI" id="CHEBI:29985"/>
        <dbReference type="ChEBI" id="CHEBI:58452"/>
        <dbReference type="ChEBI" id="CHEBI:58538"/>
        <dbReference type="EC" id="2.6.1.52"/>
    </reaction>
</comment>
<feature type="binding site" evidence="11">
    <location>
        <begin position="86"/>
        <end position="87"/>
    </location>
    <ligand>
        <name>pyridoxal 5'-phosphate</name>
        <dbReference type="ChEBI" id="CHEBI:597326"/>
    </ligand>
</feature>
<dbReference type="PANTHER" id="PTHR43247:SF1">
    <property type="entry name" value="PHOSPHOSERINE AMINOTRANSFERASE"/>
    <property type="match status" value="1"/>
</dbReference>
<dbReference type="Gene3D" id="3.90.1150.10">
    <property type="entry name" value="Aspartate Aminotransferase, domain 1"/>
    <property type="match status" value="1"/>
</dbReference>
<dbReference type="UniPathway" id="UPA00135">
    <property type="reaction ID" value="UER00197"/>
</dbReference>
<dbReference type="InterPro" id="IPR020578">
    <property type="entry name" value="Aminotrans_V_PyrdxlP_BS"/>
</dbReference>
<accession>A0A1L8SUW6</accession>
<dbReference type="InterPro" id="IPR015422">
    <property type="entry name" value="PyrdxlP-dep_Trfase_small"/>
</dbReference>
<keyword evidence="7 11" id="KW-0663">Pyridoxal phosphate</keyword>
<dbReference type="GO" id="GO:0030170">
    <property type="term" value="F:pyridoxal phosphate binding"/>
    <property type="evidence" value="ECO:0007669"/>
    <property type="project" value="UniProtKB-UniRule"/>
</dbReference>
<evidence type="ECO:0000256" key="12">
    <source>
        <dbReference type="RuleBase" id="RU004505"/>
    </source>
</evidence>
<feature type="binding site" evidence="11">
    <location>
        <position position="162"/>
    </location>
    <ligand>
        <name>pyridoxal 5'-phosphate</name>
        <dbReference type="ChEBI" id="CHEBI:597326"/>
    </ligand>
</feature>
<evidence type="ECO:0000259" key="13">
    <source>
        <dbReference type="Pfam" id="PF00266"/>
    </source>
</evidence>
<feature type="domain" description="Aminotransferase class V" evidence="13">
    <location>
        <begin position="14"/>
        <end position="357"/>
    </location>
</feature>
<dbReference type="AlphaFoldDB" id="A0A1L8SUW6"/>
<evidence type="ECO:0000256" key="10">
    <source>
        <dbReference type="ARBA" id="ARBA00049007"/>
    </source>
</evidence>
<keyword evidence="8 11" id="KW-0718">Serine biosynthesis</keyword>
<dbReference type="Proteomes" id="UP000183700">
    <property type="component" value="Unassembled WGS sequence"/>
</dbReference>
<feature type="binding site" evidence="11">
    <location>
        <begin position="246"/>
        <end position="247"/>
    </location>
    <ligand>
        <name>pyridoxal 5'-phosphate</name>
        <dbReference type="ChEBI" id="CHEBI:597326"/>
    </ligand>
</feature>
<reference evidence="14 15" key="1">
    <citation type="submission" date="2014-12" db="EMBL/GenBank/DDBJ databases">
        <title>Draft genome sequences of 29 type strains of Enterococci.</title>
        <authorList>
            <person name="Zhong Z."/>
            <person name="Sun Z."/>
            <person name="Liu W."/>
            <person name="Zhang W."/>
            <person name="Zhang H."/>
        </authorList>
    </citation>
    <scope>NUCLEOTIDE SEQUENCE [LARGE SCALE GENOMIC DNA]</scope>
    <source>
        <strain evidence="14 15">DSM 22802</strain>
    </source>
</reference>
<feature type="binding site" evidence="11">
    <location>
        <position position="52"/>
    </location>
    <ligand>
        <name>L-glutamate</name>
        <dbReference type="ChEBI" id="CHEBI:29985"/>
    </ligand>
</feature>
<comment type="catalytic activity">
    <reaction evidence="10 11 12">
        <text>O-phospho-L-serine + 2-oxoglutarate = 3-phosphooxypyruvate + L-glutamate</text>
        <dbReference type="Rhea" id="RHEA:14329"/>
        <dbReference type="ChEBI" id="CHEBI:16810"/>
        <dbReference type="ChEBI" id="CHEBI:18110"/>
        <dbReference type="ChEBI" id="CHEBI:29985"/>
        <dbReference type="ChEBI" id="CHEBI:57524"/>
        <dbReference type="EC" id="2.6.1.52"/>
    </reaction>
</comment>
<dbReference type="STRING" id="319970.RV00_GL001995"/>
<dbReference type="InterPro" id="IPR000192">
    <property type="entry name" value="Aminotrans_V_dom"/>
</dbReference>
<proteinExistence type="inferred from homology"/>
<dbReference type="GO" id="GO:0006564">
    <property type="term" value="P:L-serine biosynthetic process"/>
    <property type="evidence" value="ECO:0007669"/>
    <property type="project" value="UniProtKB-UniRule"/>
</dbReference>
<evidence type="ECO:0000256" key="3">
    <source>
        <dbReference type="ARBA" id="ARBA00006904"/>
    </source>
</evidence>
<protein>
    <recommendedName>
        <fullName evidence="11">Phosphoserine aminotransferase</fullName>
        <ecNumber evidence="11">2.6.1.52</ecNumber>
    </recommendedName>
    <alternativeName>
        <fullName evidence="11">Phosphohydroxythreonine aminotransferase</fullName>
        <shortName evidence="11">PSAT</shortName>
    </alternativeName>
</protein>
<evidence type="ECO:0000256" key="11">
    <source>
        <dbReference type="HAMAP-Rule" id="MF_00160"/>
    </source>
</evidence>
<evidence type="ECO:0000256" key="1">
    <source>
        <dbReference type="ARBA" id="ARBA00003483"/>
    </source>
</evidence>
<comment type="subcellular location">
    <subcellularLocation>
        <location evidence="11">Cytoplasm</location>
    </subcellularLocation>
</comment>
<feature type="binding site" evidence="11">
    <location>
        <position position="205"/>
    </location>
    <ligand>
        <name>pyridoxal 5'-phosphate</name>
        <dbReference type="ChEBI" id="CHEBI:597326"/>
    </ligand>
</feature>
<comment type="pathway">
    <text evidence="2 11 12">Amino-acid biosynthesis; L-serine biosynthesis; L-serine from 3-phospho-D-glycerate: step 2/3.</text>
</comment>
<name>A0A1L8SUW6_9ENTE</name>
<keyword evidence="6 11" id="KW-0808">Transferase</keyword>
<comment type="cofactor">
    <cofactor evidence="11">
        <name>pyridoxal 5'-phosphate</name>
        <dbReference type="ChEBI" id="CHEBI:597326"/>
    </cofactor>
    <text evidence="11">Binds 1 pyridoxal phosphate per subunit.</text>
</comment>
<dbReference type="PIRSF" id="PIRSF000525">
    <property type="entry name" value="SerC"/>
    <property type="match status" value="1"/>
</dbReference>
<dbReference type="SUPFAM" id="SSF53383">
    <property type="entry name" value="PLP-dependent transferases"/>
    <property type="match status" value="1"/>
</dbReference>
<dbReference type="NCBIfam" id="TIGR01364">
    <property type="entry name" value="serC_1"/>
    <property type="match status" value="1"/>
</dbReference>
<keyword evidence="11" id="KW-0963">Cytoplasm</keyword>
<dbReference type="InterPro" id="IPR022278">
    <property type="entry name" value="Pser_aminoTfrase"/>
</dbReference>
<dbReference type="FunFam" id="3.90.1150.10:FF:000006">
    <property type="entry name" value="Phosphoserine aminotransferase"/>
    <property type="match status" value="1"/>
</dbReference>
<evidence type="ECO:0000256" key="9">
    <source>
        <dbReference type="ARBA" id="ARBA00047630"/>
    </source>
</evidence>
<dbReference type="FunFam" id="3.40.640.10:FF:000010">
    <property type="entry name" value="Phosphoserine aminotransferase"/>
    <property type="match status" value="1"/>
</dbReference>
<sequence>MFYQIEKERICMTIYNFSAGPAVLPKPVLEIAQSEMLDYKGSGMSVMELSHRSSLFEAIIQDAESLLRELMAIPDNYKVLFLQGGASLQFSMVPLNLAQGKKALYVNTGSWSKKAISAAKALENIEVEVIASSEEQNFTSIPELPETVDQKAAYVHITTNNTIEGTAYAKIPSYGDVPVVADMSSNILANDYKVEDFGVIYAGAQKNIGPAGLTVAIVREDLLNQEAVFAPMLDYALQAKNNSLYNTPPTYAIYIAKLVFEWVKEQGGVAGITAKDREKAQLLYDAIEKSNLFKSPVEKASRSLTNIPFVTGDEALDKAFNQAALVEGFENLTGHRSVGGMRASLYNAFPLEGVEALIAFMEKFEQENGGN</sequence>
<comment type="caution">
    <text evidence="14">The sequence shown here is derived from an EMBL/GenBank/DDBJ whole genome shotgun (WGS) entry which is preliminary data.</text>
</comment>
<keyword evidence="5 11" id="KW-0028">Amino-acid biosynthesis</keyword>
<comment type="subunit">
    <text evidence="11">Homodimer.</text>
</comment>
<feature type="binding site" evidence="11">
    <location>
        <position position="111"/>
    </location>
    <ligand>
        <name>pyridoxal 5'-phosphate</name>
        <dbReference type="ChEBI" id="CHEBI:597326"/>
    </ligand>
</feature>
<dbReference type="GO" id="GO:0004648">
    <property type="term" value="F:O-phospho-L-serine:2-oxoglutarate aminotransferase activity"/>
    <property type="evidence" value="ECO:0007669"/>
    <property type="project" value="UniProtKB-UniRule"/>
</dbReference>
<evidence type="ECO:0000256" key="6">
    <source>
        <dbReference type="ARBA" id="ARBA00022679"/>
    </source>
</evidence>
<gene>
    <name evidence="11" type="primary">serC</name>
    <name evidence="14" type="ORF">RV00_GL001995</name>
</gene>
<comment type="caution">
    <text evidence="11">Lacks conserved residue(s) required for the propagation of feature annotation.</text>
</comment>
<dbReference type="HAMAP" id="MF_00160">
    <property type="entry name" value="SerC_aminotrans_5"/>
    <property type="match status" value="1"/>
</dbReference>
<dbReference type="InterPro" id="IPR015421">
    <property type="entry name" value="PyrdxlP-dep_Trfase_major"/>
</dbReference>
<dbReference type="EMBL" id="JXKM01000004">
    <property type="protein sequence ID" value="OJG35851.1"/>
    <property type="molecule type" value="Genomic_DNA"/>
</dbReference>
<keyword evidence="15" id="KW-1185">Reference proteome</keyword>
<dbReference type="GO" id="GO:0005737">
    <property type="term" value="C:cytoplasm"/>
    <property type="evidence" value="ECO:0007669"/>
    <property type="project" value="UniProtKB-SubCell"/>
</dbReference>
<dbReference type="EC" id="2.6.1.52" evidence="11"/>
<comment type="function">
    <text evidence="1 11">Catalyzes the reversible conversion of 3-phosphohydroxypyruvate to phosphoserine and of 3-hydroxy-2-oxo-4-phosphonooxybutanoate to phosphohydroxythreonine.</text>
</comment>
<dbReference type="PANTHER" id="PTHR43247">
    <property type="entry name" value="PHOSPHOSERINE AMINOTRANSFERASE"/>
    <property type="match status" value="1"/>
</dbReference>